<keyword evidence="1" id="KW-0808">Transferase</keyword>
<dbReference type="EMBL" id="JZWT02000007">
    <property type="protein sequence ID" value="MFB6490295.1"/>
    <property type="molecule type" value="Genomic_DNA"/>
</dbReference>
<accession>A0ACC6UZX4</accession>
<evidence type="ECO:0000313" key="1">
    <source>
        <dbReference type="EMBL" id="MFB6490295.1"/>
    </source>
</evidence>
<keyword evidence="1" id="KW-0418">Kinase</keyword>
<proteinExistence type="predicted"/>
<protein>
    <submittedName>
        <fullName evidence="1">Phosphoglycerate kinase</fullName>
    </submittedName>
</protein>
<name>A0ACC6UZX4_9CREN</name>
<comment type="caution">
    <text evidence="1">The sequence shown here is derived from an EMBL/GenBank/DDBJ whole genome shotgun (WGS) entry which is preliminary data.</text>
</comment>
<reference evidence="1" key="1">
    <citation type="submission" date="2024-07" db="EMBL/GenBank/DDBJ databases">
        <title>Metagenome and Metagenome-Assembled Genomes of Archaea from a hot spring from the geothermal field of Los Azufres, Mexico.</title>
        <authorList>
            <person name="Marin-Paredes R."/>
            <person name="Martinez-Romero E."/>
            <person name="Servin-Garciduenas L.E."/>
        </authorList>
    </citation>
    <scope>NUCLEOTIDE SEQUENCE</scope>
</reference>
<evidence type="ECO:0000313" key="2">
    <source>
        <dbReference type="Proteomes" id="UP000033636"/>
    </source>
</evidence>
<organism evidence="1 2">
    <name type="scientific">Thermoproteus sp. AZ2</name>
    <dbReference type="NCBI Taxonomy" id="1609232"/>
    <lineage>
        <taxon>Archaea</taxon>
        <taxon>Thermoproteota</taxon>
        <taxon>Thermoprotei</taxon>
        <taxon>Thermoproteales</taxon>
        <taxon>Thermoproteaceae</taxon>
        <taxon>Thermoproteus</taxon>
    </lineage>
</organism>
<gene>
    <name evidence="1" type="ORF">TU35_003450</name>
</gene>
<dbReference type="Proteomes" id="UP000033636">
    <property type="component" value="Unassembled WGS sequence"/>
</dbReference>
<sequence>MLEHVLSTIPTLDKCSIRGKIVLIRIDINSPIYNGKILDDYRIRAHVRTLRELADSGARVVVLAHQGRPGQDDFTSLSIHRDLLEKYSSRAVDFIEDVIGPAAVEKIKGLGEGEILLLENVRLLAEELIEAPPERHAQSWLVAKLSPLANYYVFDGFAVAHRSQPSVVGFPMRLPSCIGRVMESELRALAEIWRNRERALLIVGGAKVPESIRAMAEALERGAVSRVLVGGLVGLVFAASKYGGGPAVRSFLEKNGLVAEVERARRLLEIYGDSIVLPLDFRNSRGEVFKAAELADLPVDIGDGTVELYKNTIKDYDMVVVTGPMGKIEDQETARGTIEILKAASERRAVIGGGHTILAAERAGLIERLFHVSTGGRAFLMAFSEDLPALKALLKSVERFWR</sequence>